<proteinExistence type="predicted"/>
<keyword evidence="2" id="KW-1133">Transmembrane helix</keyword>
<accession>A0A1I6FSF3</accession>
<organism evidence="3 4">
    <name type="scientific">Halogeometricum limi</name>
    <dbReference type="NCBI Taxonomy" id="555875"/>
    <lineage>
        <taxon>Archaea</taxon>
        <taxon>Methanobacteriati</taxon>
        <taxon>Methanobacteriota</taxon>
        <taxon>Stenosarchaea group</taxon>
        <taxon>Halobacteria</taxon>
        <taxon>Halobacteriales</taxon>
        <taxon>Haloferacaceae</taxon>
        <taxon>Halogeometricum</taxon>
    </lineage>
</organism>
<feature type="region of interest" description="Disordered" evidence="1">
    <location>
        <begin position="142"/>
        <end position="171"/>
    </location>
</feature>
<keyword evidence="2" id="KW-0812">Transmembrane</keyword>
<dbReference type="AlphaFoldDB" id="A0A1I6FSF3"/>
<dbReference type="EMBL" id="FOYS01000001">
    <property type="protein sequence ID" value="SFR32834.1"/>
    <property type="molecule type" value="Genomic_DNA"/>
</dbReference>
<evidence type="ECO:0000256" key="2">
    <source>
        <dbReference type="SAM" id="Phobius"/>
    </source>
</evidence>
<reference evidence="4" key="1">
    <citation type="submission" date="2016-10" db="EMBL/GenBank/DDBJ databases">
        <authorList>
            <person name="Varghese N."/>
            <person name="Submissions S."/>
        </authorList>
    </citation>
    <scope>NUCLEOTIDE SEQUENCE [LARGE SCALE GENOMIC DNA]</scope>
    <source>
        <strain evidence="4">CGMCC 1.8711</strain>
    </source>
</reference>
<keyword evidence="4" id="KW-1185">Reference proteome</keyword>
<dbReference type="Proteomes" id="UP000243250">
    <property type="component" value="Unassembled WGS sequence"/>
</dbReference>
<dbReference type="RefSeq" id="WP_089875902.1">
    <property type="nucleotide sequence ID" value="NZ_FOYS01000001.1"/>
</dbReference>
<dbReference type="OrthoDB" id="381643at2157"/>
<evidence type="ECO:0000313" key="4">
    <source>
        <dbReference type="Proteomes" id="UP000243250"/>
    </source>
</evidence>
<keyword evidence="2" id="KW-0472">Membrane</keyword>
<feature type="compositionally biased region" description="Basic and acidic residues" evidence="1">
    <location>
        <begin position="161"/>
        <end position="171"/>
    </location>
</feature>
<dbReference type="STRING" id="555875.SAMN04488124_0193"/>
<evidence type="ECO:0000313" key="3">
    <source>
        <dbReference type="EMBL" id="SFR32834.1"/>
    </source>
</evidence>
<sequence>MSDETEGNEGTSITANVAAGFSDLVRIVVLWFAFTTLLNPLGVVVDAALVAEPFSFGRLVTLGLSVVAIAVTNARAPAVSAYRLWVVGLVSTVLFVAVGRLSGALDAPTSGSLLVVLRLFLLWAGAVGVSVGLLRYRWDDGEGDEGDDGDGGDDSDGDDGADGHDWEWLRR</sequence>
<name>A0A1I6FSF3_9EURY</name>
<gene>
    <name evidence="3" type="ORF">SAMN04488124_0193</name>
</gene>
<feature type="transmembrane region" description="Helical" evidence="2">
    <location>
        <begin position="82"/>
        <end position="101"/>
    </location>
</feature>
<feature type="compositionally biased region" description="Acidic residues" evidence="1">
    <location>
        <begin position="142"/>
        <end position="160"/>
    </location>
</feature>
<feature type="transmembrane region" description="Helical" evidence="2">
    <location>
        <begin position="113"/>
        <end position="134"/>
    </location>
</feature>
<evidence type="ECO:0000256" key="1">
    <source>
        <dbReference type="SAM" id="MobiDB-lite"/>
    </source>
</evidence>
<protein>
    <submittedName>
        <fullName evidence="3">Uncharacterized protein</fullName>
    </submittedName>
</protein>
<feature type="transmembrane region" description="Helical" evidence="2">
    <location>
        <begin position="56"/>
        <end position="76"/>
    </location>
</feature>